<organism evidence="2 3">
    <name type="scientific">Defluviitalea saccharophila</name>
    <dbReference type="NCBI Taxonomy" id="879970"/>
    <lineage>
        <taxon>Bacteria</taxon>
        <taxon>Bacillati</taxon>
        <taxon>Bacillota</taxon>
        <taxon>Clostridia</taxon>
        <taxon>Lachnospirales</taxon>
        <taxon>Defluviitaleaceae</taxon>
        <taxon>Defluviitalea</taxon>
    </lineage>
</organism>
<evidence type="ECO:0000313" key="2">
    <source>
        <dbReference type="EMBL" id="WZL70532.1"/>
    </source>
</evidence>
<dbReference type="Proteomes" id="UP001486565">
    <property type="component" value="Chromosome"/>
</dbReference>
<dbReference type="Gene3D" id="3.40.50.1240">
    <property type="entry name" value="Phosphoglycerate mutase-like"/>
    <property type="match status" value="1"/>
</dbReference>
<dbReference type="PANTHER" id="PTHR46517:SF1">
    <property type="entry name" value="FRUCTOSE-2,6-BISPHOSPHATASE TIGAR"/>
    <property type="match status" value="1"/>
</dbReference>
<reference evidence="2 3" key="1">
    <citation type="submission" date="2023-03" db="EMBL/GenBank/DDBJ databases">
        <title>Novel Species.</title>
        <authorList>
            <person name="Ma S."/>
        </authorList>
    </citation>
    <scope>NUCLEOTIDE SEQUENCE [LARGE SCALE GENOMIC DNA]</scope>
    <source>
        <strain evidence="2 3">LIND6LT2</strain>
    </source>
</reference>
<dbReference type="InterPro" id="IPR051695">
    <property type="entry name" value="Phosphoglycerate_Mutase"/>
</dbReference>
<dbReference type="EC" id="3.1.3.-" evidence="2"/>
<dbReference type="RefSeq" id="WP_341877498.1">
    <property type="nucleotide sequence ID" value="NZ_CP121687.1"/>
</dbReference>
<dbReference type="GO" id="GO:0016787">
    <property type="term" value="F:hydrolase activity"/>
    <property type="evidence" value="ECO:0007669"/>
    <property type="project" value="UniProtKB-KW"/>
</dbReference>
<dbReference type="Pfam" id="PF00300">
    <property type="entry name" value="His_Phos_1"/>
    <property type="match status" value="1"/>
</dbReference>
<dbReference type="InterPro" id="IPR029033">
    <property type="entry name" value="His_PPase_superfam"/>
</dbReference>
<dbReference type="PROSITE" id="PS00175">
    <property type="entry name" value="PG_MUTASE"/>
    <property type="match status" value="1"/>
</dbReference>
<sequence>MTKFYLIRHGETEWNIQNRYQGITDIPLSSVGRLQAQAIANRMKDYEVDAIYSSDLSRAFETAGQIAKEKNLEIHTLPQLREINFGEWEGYTISELEKIYGEEYKRFFLEPHKYPFPGEGSMEAVQMRIKKAVDIITSNHDNKKIVIVSHGGILKVLIMTLLELDLSFYKSFWLGNTSLSILDKKDTGKWVLSLLNDRCHLNIMK</sequence>
<keyword evidence="3" id="KW-1185">Reference proteome</keyword>
<dbReference type="EMBL" id="CP121687">
    <property type="protein sequence ID" value="WZL70532.1"/>
    <property type="molecule type" value="Genomic_DNA"/>
</dbReference>
<dbReference type="SMART" id="SM00855">
    <property type="entry name" value="PGAM"/>
    <property type="match status" value="1"/>
</dbReference>
<dbReference type="PANTHER" id="PTHR46517">
    <property type="entry name" value="FRUCTOSE-2,6-BISPHOSPHATASE TIGAR"/>
    <property type="match status" value="1"/>
</dbReference>
<evidence type="ECO:0000313" key="3">
    <source>
        <dbReference type="Proteomes" id="UP001486565"/>
    </source>
</evidence>
<dbReference type="InterPro" id="IPR013078">
    <property type="entry name" value="His_Pase_superF_clade-1"/>
</dbReference>
<dbReference type="SUPFAM" id="SSF53254">
    <property type="entry name" value="Phosphoglycerate mutase-like"/>
    <property type="match status" value="1"/>
</dbReference>
<evidence type="ECO:0000256" key="1">
    <source>
        <dbReference type="ARBA" id="ARBA00022801"/>
    </source>
</evidence>
<accession>A0ABZ2Y965</accession>
<proteinExistence type="predicted"/>
<gene>
    <name evidence="2" type="ORF">QBE51_03105</name>
</gene>
<protein>
    <submittedName>
        <fullName evidence="2">Histidine phosphatase family protein</fullName>
        <ecNumber evidence="2">3.1.3.-</ecNumber>
    </submittedName>
</protein>
<keyword evidence="1 2" id="KW-0378">Hydrolase</keyword>
<name>A0ABZ2Y965_9FIRM</name>
<dbReference type="InterPro" id="IPR001345">
    <property type="entry name" value="PG/BPGM_mutase_AS"/>
</dbReference>
<dbReference type="CDD" id="cd07067">
    <property type="entry name" value="HP_PGM_like"/>
    <property type="match status" value="1"/>
</dbReference>